<dbReference type="InterPro" id="IPR011009">
    <property type="entry name" value="Kinase-like_dom_sf"/>
</dbReference>
<dbReference type="PROSITE" id="PS50011">
    <property type="entry name" value="PROTEIN_KINASE_DOM"/>
    <property type="match status" value="1"/>
</dbReference>
<keyword evidence="3 5" id="KW-0547">Nucleotide-binding</keyword>
<proteinExistence type="inferred from homology"/>
<evidence type="ECO:0000313" key="7">
    <source>
        <dbReference type="EMBL" id="CAI5445544.1"/>
    </source>
</evidence>
<dbReference type="OrthoDB" id="10013850at2759"/>
<evidence type="ECO:0000313" key="8">
    <source>
        <dbReference type="Proteomes" id="UP001152747"/>
    </source>
</evidence>
<dbReference type="Gene3D" id="1.10.510.10">
    <property type="entry name" value="Transferase(Phosphotransferase) domain 1"/>
    <property type="match status" value="1"/>
</dbReference>
<dbReference type="Proteomes" id="UP001152747">
    <property type="component" value="Unassembled WGS sequence"/>
</dbReference>
<dbReference type="InterPro" id="IPR017441">
    <property type="entry name" value="Protein_kinase_ATP_BS"/>
</dbReference>
<comment type="similarity">
    <text evidence="1">Belongs to the protein kinase superfamily. STE Ser/Thr protein kinase family. STE20 subfamily.</text>
</comment>
<sequence length="136" mass="15225">MNQSSSDSTIKDGEEYTVYNDEKIGRGAYSEVYKGRTKAGRLCAIKVARKKSDIDSMMTEIEILKNLKGVPNIVQYIGSVVKKSNGNGIIVTFAMELALGSLENLMRQPENAKGLRENEICDFIMDCCKLLRFAFR</sequence>
<dbReference type="Pfam" id="PF00069">
    <property type="entry name" value="Pkinase"/>
    <property type="match status" value="1"/>
</dbReference>
<keyword evidence="8" id="KW-1185">Reference proteome</keyword>
<dbReference type="PROSITE" id="PS00107">
    <property type="entry name" value="PROTEIN_KINASE_ATP"/>
    <property type="match status" value="1"/>
</dbReference>
<gene>
    <name evidence="7" type="ORF">CAMP_LOCUS8181</name>
</gene>
<comment type="caution">
    <text evidence="7">The sequence shown here is derived from an EMBL/GenBank/DDBJ whole genome shotgun (WGS) entry which is preliminary data.</text>
</comment>
<dbReference type="GO" id="GO:0005737">
    <property type="term" value="C:cytoplasm"/>
    <property type="evidence" value="ECO:0007669"/>
    <property type="project" value="TreeGrafter"/>
</dbReference>
<keyword evidence="4 5" id="KW-0067">ATP-binding</keyword>
<protein>
    <recommendedName>
        <fullName evidence="2">non-specific serine/threonine protein kinase</fullName>
        <ecNumber evidence="2">2.7.11.1</ecNumber>
    </recommendedName>
</protein>
<dbReference type="AlphaFoldDB" id="A0A9P1IHJ0"/>
<evidence type="ECO:0000256" key="5">
    <source>
        <dbReference type="PROSITE-ProRule" id="PRU10141"/>
    </source>
</evidence>
<evidence type="ECO:0000256" key="2">
    <source>
        <dbReference type="ARBA" id="ARBA00012513"/>
    </source>
</evidence>
<feature type="binding site" evidence="5">
    <location>
        <position position="50"/>
    </location>
    <ligand>
        <name>ATP</name>
        <dbReference type="ChEBI" id="CHEBI:30616"/>
    </ligand>
</feature>
<accession>A0A9P1IHJ0</accession>
<evidence type="ECO:0000256" key="3">
    <source>
        <dbReference type="ARBA" id="ARBA00022741"/>
    </source>
</evidence>
<dbReference type="GO" id="GO:0004674">
    <property type="term" value="F:protein serine/threonine kinase activity"/>
    <property type="evidence" value="ECO:0007669"/>
    <property type="project" value="UniProtKB-EC"/>
</dbReference>
<organism evidence="7 8">
    <name type="scientific">Caenorhabditis angaria</name>
    <dbReference type="NCBI Taxonomy" id="860376"/>
    <lineage>
        <taxon>Eukaryota</taxon>
        <taxon>Metazoa</taxon>
        <taxon>Ecdysozoa</taxon>
        <taxon>Nematoda</taxon>
        <taxon>Chromadorea</taxon>
        <taxon>Rhabditida</taxon>
        <taxon>Rhabditina</taxon>
        <taxon>Rhabditomorpha</taxon>
        <taxon>Rhabditoidea</taxon>
        <taxon>Rhabditidae</taxon>
        <taxon>Peloderinae</taxon>
        <taxon>Caenorhabditis</taxon>
    </lineage>
</organism>
<name>A0A9P1IHJ0_9PELO</name>
<dbReference type="GO" id="GO:0005524">
    <property type="term" value="F:ATP binding"/>
    <property type="evidence" value="ECO:0007669"/>
    <property type="project" value="UniProtKB-UniRule"/>
</dbReference>
<evidence type="ECO:0000256" key="4">
    <source>
        <dbReference type="ARBA" id="ARBA00022840"/>
    </source>
</evidence>
<dbReference type="InterPro" id="IPR000719">
    <property type="entry name" value="Prot_kinase_dom"/>
</dbReference>
<dbReference type="EC" id="2.7.11.1" evidence="2"/>
<reference evidence="7" key="1">
    <citation type="submission" date="2022-11" db="EMBL/GenBank/DDBJ databases">
        <authorList>
            <person name="Kikuchi T."/>
        </authorList>
    </citation>
    <scope>NUCLEOTIDE SEQUENCE</scope>
    <source>
        <strain evidence="7">PS1010</strain>
    </source>
</reference>
<evidence type="ECO:0000256" key="1">
    <source>
        <dbReference type="ARBA" id="ARBA00008874"/>
    </source>
</evidence>
<feature type="domain" description="Protein kinase" evidence="6">
    <location>
        <begin position="18"/>
        <end position="136"/>
    </location>
</feature>
<dbReference type="PANTHER" id="PTHR48012">
    <property type="entry name" value="STERILE20-LIKE KINASE, ISOFORM B-RELATED"/>
    <property type="match status" value="1"/>
</dbReference>
<evidence type="ECO:0000259" key="6">
    <source>
        <dbReference type="PROSITE" id="PS50011"/>
    </source>
</evidence>
<dbReference type="SUPFAM" id="SSF56112">
    <property type="entry name" value="Protein kinase-like (PK-like)"/>
    <property type="match status" value="1"/>
</dbReference>
<dbReference type="EMBL" id="CANHGI010000003">
    <property type="protein sequence ID" value="CAI5445544.1"/>
    <property type="molecule type" value="Genomic_DNA"/>
</dbReference>
<dbReference type="InterPro" id="IPR050629">
    <property type="entry name" value="STE20/SPS1-PAK"/>
</dbReference>